<evidence type="ECO:0000256" key="1">
    <source>
        <dbReference type="SAM" id="MobiDB-lite"/>
    </source>
</evidence>
<gene>
    <name evidence="2" type="ORF">F2P81_020817</name>
</gene>
<dbReference type="EMBL" id="VEVO01000019">
    <property type="protein sequence ID" value="KAF0026080.1"/>
    <property type="molecule type" value="Genomic_DNA"/>
</dbReference>
<dbReference type="AlphaFoldDB" id="A0A6A4S339"/>
<feature type="compositionally biased region" description="Polar residues" evidence="1">
    <location>
        <begin position="145"/>
        <end position="156"/>
    </location>
</feature>
<evidence type="ECO:0000313" key="2">
    <source>
        <dbReference type="EMBL" id="KAF0026080.1"/>
    </source>
</evidence>
<protein>
    <submittedName>
        <fullName evidence="2">Uncharacterized protein</fullName>
    </submittedName>
</protein>
<feature type="region of interest" description="Disordered" evidence="1">
    <location>
        <begin position="140"/>
        <end position="167"/>
    </location>
</feature>
<accession>A0A6A4S339</accession>
<sequence>MKRTGRQPERLTKKSPLTVHHEAYKTHITAYKDALIAAKSAYLSTIFTDPCQNPRTLFSTVTNLLQARTNSLPTSTPDLCNSFLRFFTDRINLINQSLSPISPPASTPAHTMDPLLPISPDPLTPPPHCRLSQFDPVTPPEISKLINSSKSTTCSLDTPPRPLPLPH</sequence>
<reference evidence="2 3" key="1">
    <citation type="submission" date="2019-06" db="EMBL/GenBank/DDBJ databases">
        <title>Draft genomes of female and male turbot (Scophthalmus maximus).</title>
        <authorList>
            <person name="Xu H."/>
            <person name="Xu X.-W."/>
            <person name="Shao C."/>
            <person name="Chen S."/>
        </authorList>
    </citation>
    <scope>NUCLEOTIDE SEQUENCE [LARGE SCALE GENOMIC DNA]</scope>
    <source>
        <strain evidence="2">Ysfricsl-2016a</strain>
        <tissue evidence="2">Blood</tissue>
    </source>
</reference>
<dbReference type="Proteomes" id="UP000438429">
    <property type="component" value="Unassembled WGS sequence"/>
</dbReference>
<name>A0A6A4S339_SCOMX</name>
<organism evidence="2 3">
    <name type="scientific">Scophthalmus maximus</name>
    <name type="common">Turbot</name>
    <name type="synonym">Psetta maxima</name>
    <dbReference type="NCBI Taxonomy" id="52904"/>
    <lineage>
        <taxon>Eukaryota</taxon>
        <taxon>Metazoa</taxon>
        <taxon>Chordata</taxon>
        <taxon>Craniata</taxon>
        <taxon>Vertebrata</taxon>
        <taxon>Euteleostomi</taxon>
        <taxon>Actinopterygii</taxon>
        <taxon>Neopterygii</taxon>
        <taxon>Teleostei</taxon>
        <taxon>Neoteleostei</taxon>
        <taxon>Acanthomorphata</taxon>
        <taxon>Carangaria</taxon>
        <taxon>Pleuronectiformes</taxon>
        <taxon>Pleuronectoidei</taxon>
        <taxon>Scophthalmidae</taxon>
        <taxon>Scophthalmus</taxon>
    </lineage>
</organism>
<feature type="region of interest" description="Disordered" evidence="1">
    <location>
        <begin position="102"/>
        <end position="122"/>
    </location>
</feature>
<comment type="caution">
    <text evidence="2">The sequence shown here is derived from an EMBL/GenBank/DDBJ whole genome shotgun (WGS) entry which is preliminary data.</text>
</comment>
<evidence type="ECO:0000313" key="3">
    <source>
        <dbReference type="Proteomes" id="UP000438429"/>
    </source>
</evidence>
<proteinExistence type="predicted"/>